<dbReference type="CDD" id="cd06222">
    <property type="entry name" value="RNase_H_like"/>
    <property type="match status" value="1"/>
</dbReference>
<proteinExistence type="predicted"/>
<evidence type="ECO:0000313" key="2">
    <source>
        <dbReference type="EMBL" id="CAI0544920.1"/>
    </source>
</evidence>
<comment type="caution">
    <text evidence="2">The sequence shown here is derived from an EMBL/GenBank/DDBJ whole genome shotgun (WGS) entry which is preliminary data.</text>
</comment>
<protein>
    <recommendedName>
        <fullName evidence="1">RNase H type-1 domain-containing protein</fullName>
    </recommendedName>
</protein>
<dbReference type="Proteomes" id="UP001154282">
    <property type="component" value="Unassembled WGS sequence"/>
</dbReference>
<dbReference type="Pfam" id="PF13456">
    <property type="entry name" value="RVT_3"/>
    <property type="match status" value="1"/>
</dbReference>
<dbReference type="PANTHER" id="PTHR47723">
    <property type="entry name" value="OS05G0353850 PROTEIN"/>
    <property type="match status" value="1"/>
</dbReference>
<reference evidence="2" key="1">
    <citation type="submission" date="2022-08" db="EMBL/GenBank/DDBJ databases">
        <authorList>
            <person name="Gutierrez-Valencia J."/>
        </authorList>
    </citation>
    <scope>NUCLEOTIDE SEQUENCE</scope>
</reference>
<accession>A0AAV0QIB5</accession>
<feature type="domain" description="RNase H type-1" evidence="1">
    <location>
        <begin position="16"/>
        <end position="146"/>
    </location>
</feature>
<evidence type="ECO:0000313" key="3">
    <source>
        <dbReference type="Proteomes" id="UP001154282"/>
    </source>
</evidence>
<organism evidence="2 3">
    <name type="scientific">Linum tenue</name>
    <dbReference type="NCBI Taxonomy" id="586396"/>
    <lineage>
        <taxon>Eukaryota</taxon>
        <taxon>Viridiplantae</taxon>
        <taxon>Streptophyta</taxon>
        <taxon>Embryophyta</taxon>
        <taxon>Tracheophyta</taxon>
        <taxon>Spermatophyta</taxon>
        <taxon>Magnoliopsida</taxon>
        <taxon>eudicotyledons</taxon>
        <taxon>Gunneridae</taxon>
        <taxon>Pentapetalae</taxon>
        <taxon>rosids</taxon>
        <taxon>fabids</taxon>
        <taxon>Malpighiales</taxon>
        <taxon>Linaceae</taxon>
        <taxon>Linum</taxon>
    </lineage>
</organism>
<dbReference type="InterPro" id="IPR012337">
    <property type="entry name" value="RNaseH-like_sf"/>
</dbReference>
<keyword evidence="3" id="KW-1185">Reference proteome</keyword>
<dbReference type="InterPro" id="IPR053151">
    <property type="entry name" value="RNase_H-like"/>
</dbReference>
<sequence length="173" mass="19162">MEGAKTRHELAWLPLPADWIVINSDGSVKQPNSEAAAGGLLRNHLGRCVGAFVTNLGSCSITRAEIIGALTGLQLAWDQGHRKVLLRLDSTTALAILTGKDQESRRYHNLTRRFQNLLQRNWEVHLSHSYRECNKAADYLANKAHGFSLGAHAIDISDPGLNFWTLYDTMGIT</sequence>
<dbReference type="InterPro" id="IPR036397">
    <property type="entry name" value="RNaseH_sf"/>
</dbReference>
<dbReference type="Gene3D" id="3.30.420.10">
    <property type="entry name" value="Ribonuclease H-like superfamily/Ribonuclease H"/>
    <property type="match status" value="1"/>
</dbReference>
<dbReference type="GO" id="GO:0003676">
    <property type="term" value="F:nucleic acid binding"/>
    <property type="evidence" value="ECO:0007669"/>
    <property type="project" value="InterPro"/>
</dbReference>
<name>A0AAV0QIB5_9ROSI</name>
<dbReference type="AlphaFoldDB" id="A0AAV0QIB5"/>
<dbReference type="PANTHER" id="PTHR47723:SF13">
    <property type="entry name" value="PUTATIVE-RELATED"/>
    <property type="match status" value="1"/>
</dbReference>
<dbReference type="InterPro" id="IPR044730">
    <property type="entry name" value="RNase_H-like_dom_plant"/>
</dbReference>
<dbReference type="PROSITE" id="PS50879">
    <property type="entry name" value="RNASE_H_1"/>
    <property type="match status" value="1"/>
</dbReference>
<dbReference type="GO" id="GO:0004523">
    <property type="term" value="F:RNA-DNA hybrid ribonuclease activity"/>
    <property type="evidence" value="ECO:0007669"/>
    <property type="project" value="InterPro"/>
</dbReference>
<gene>
    <name evidence="2" type="ORF">LITE_LOCUS43360</name>
</gene>
<dbReference type="EMBL" id="CAMGYJ010000009">
    <property type="protein sequence ID" value="CAI0544920.1"/>
    <property type="molecule type" value="Genomic_DNA"/>
</dbReference>
<dbReference type="InterPro" id="IPR002156">
    <property type="entry name" value="RNaseH_domain"/>
</dbReference>
<evidence type="ECO:0000259" key="1">
    <source>
        <dbReference type="PROSITE" id="PS50879"/>
    </source>
</evidence>
<dbReference type="SUPFAM" id="SSF53098">
    <property type="entry name" value="Ribonuclease H-like"/>
    <property type="match status" value="1"/>
</dbReference>